<dbReference type="Pfam" id="PF10412">
    <property type="entry name" value="TrwB_AAD_bind"/>
    <property type="match status" value="1"/>
</dbReference>
<dbReference type="SUPFAM" id="SSF52540">
    <property type="entry name" value="P-loop containing nucleoside triphosphate hydrolases"/>
    <property type="match status" value="1"/>
</dbReference>
<dbReference type="Gene3D" id="3.40.50.300">
    <property type="entry name" value="P-loop containing nucleotide triphosphate hydrolases"/>
    <property type="match status" value="2"/>
</dbReference>
<dbReference type="PANTHER" id="PTHR30121:SF6">
    <property type="entry name" value="SLR6007 PROTEIN"/>
    <property type="match status" value="1"/>
</dbReference>
<dbReference type="InterPro" id="IPR032689">
    <property type="entry name" value="TraG-D_C"/>
</dbReference>
<dbReference type="InterPro" id="IPR019476">
    <property type="entry name" value="T4SS_TraD_DNA-bd"/>
</dbReference>
<sequence length="772" mass="83778">MSERKIGAPVGHQQVERGKTYRDTRPWWEKAKEDLRSPLAGWLGLVAAGVGWFVPAVDGALMLAGPAVAAWVVLRPERLPLHMPRYSGLKDTNDLNPKDRKARKANGILYLGTEARTRRQIWMSSDAARQHAAIPGTTGSGKTTAIVSLMTNALSHGSGCILVDAKGDNTVYGDVLALARRFGLDDQVLALNFLAASGTRDSNTFNPFATGNADAIREMLVSQLGEQSANDANGVFRDRAVGLIGTVIPALVWMRDTHGIPINIDAIRYATDLRWIGTLARHKVFLIRNPGSNKAIERRVEDIPDEVLWPLQAYLGELPGYDSSLEWNEQKENKPSEQHGYAKMYFSRVFTQLGVSLGHIFHAETADIIMRDVVLNRRILIVILPSLENSSDSLAGLGKIVVASLRGVMAQLLGARLHGSASEVFKLKAGAGDAPFQIFFDELAAYVTDGMDRMLAMGRGLNCMFWISFQDLPGLTARIGEKAFSLLGNANLTHALRLQDAVKTREWLEQQADKVEVTQATHVENNGYGGFFPGTGAEVREVSRLPWNDLQSLIEGEAVTMFGGRLIHSKTFFADINGRSGEVRRARPVMLPSPKTGYGADPDAETWGIVETLENGDFQIETADVALPASVEPLLAQVANENSPDADRVLAEVAACAVPLASFLPTTSAASSGQGNTPFAALLAWARHPRPDFEGTGPLPAQPMDGEFLGRMEELERMIGSPKGGRARRRATMVLGVRDQLRAAPANTPGANGASEKEILSAFRAIGERLEA</sequence>
<accession>A0A149RXQ8</accession>
<dbReference type="PANTHER" id="PTHR30121">
    <property type="entry name" value="UNCHARACTERIZED PROTEIN YJGR-RELATED"/>
    <property type="match status" value="1"/>
</dbReference>
<feature type="region of interest" description="Disordered" evidence="1">
    <location>
        <begin position="1"/>
        <end position="21"/>
    </location>
</feature>
<evidence type="ECO:0000313" key="5">
    <source>
        <dbReference type="Proteomes" id="UP000075655"/>
    </source>
</evidence>
<dbReference type="PATRIC" id="fig|442.8.peg.57"/>
<evidence type="ECO:0000256" key="1">
    <source>
        <dbReference type="SAM" id="MobiDB-lite"/>
    </source>
</evidence>
<organism evidence="4 5">
    <name type="scientific">Gluconobacter oxydans</name>
    <name type="common">Gluconobacter suboxydans</name>
    <dbReference type="NCBI Taxonomy" id="442"/>
    <lineage>
        <taxon>Bacteria</taxon>
        <taxon>Pseudomonadati</taxon>
        <taxon>Pseudomonadota</taxon>
        <taxon>Alphaproteobacteria</taxon>
        <taxon>Acetobacterales</taxon>
        <taxon>Acetobacteraceae</taxon>
        <taxon>Gluconobacter</taxon>
    </lineage>
</organism>
<gene>
    <name evidence="4" type="ORF">AD934_05340</name>
</gene>
<dbReference type="EMBL" id="LHZG01000153">
    <property type="protein sequence ID" value="KXV19241.1"/>
    <property type="molecule type" value="Genomic_DNA"/>
</dbReference>
<protein>
    <submittedName>
        <fullName evidence="4">Conjugal transfer protein TraG</fullName>
    </submittedName>
</protein>
<feature type="domain" description="TraD/TraG TraM recognition site" evidence="3">
    <location>
        <begin position="435"/>
        <end position="527"/>
    </location>
</feature>
<dbReference type="Pfam" id="PF12696">
    <property type="entry name" value="TraG-D_C"/>
    <property type="match status" value="1"/>
</dbReference>
<reference evidence="4 5" key="1">
    <citation type="submission" date="2015-06" db="EMBL/GenBank/DDBJ databases">
        <title>Improved classification and identification of acetic acid bacteria using matrix-assisted laser desorption/ionization time-of-flight mass spectrometry; Gluconobacter nephelii and Gluconobacter uchimurae are later heterotypic synonyms of Gluconobacter japonicus and Gluconobacter oxydans, respectively.</title>
        <authorList>
            <person name="Li L."/>
            <person name="Cleenwerck I."/>
            <person name="De Vuyst L."/>
            <person name="Vandamme P."/>
        </authorList>
    </citation>
    <scope>NUCLEOTIDE SEQUENCE [LARGE SCALE GENOMIC DNA]</scope>
    <source>
        <strain evidence="4 5">LMG 1676</strain>
    </source>
</reference>
<name>A0A149RXQ8_GLUOY</name>
<feature type="domain" description="Type IV secretion system coupling protein TraD DNA-binding" evidence="2">
    <location>
        <begin position="123"/>
        <end position="168"/>
    </location>
</feature>
<dbReference type="RefSeq" id="WP_062500769.1">
    <property type="nucleotide sequence ID" value="NZ_LHZG01000153.1"/>
</dbReference>
<dbReference type="InterPro" id="IPR051162">
    <property type="entry name" value="T4SS_component"/>
</dbReference>
<evidence type="ECO:0000259" key="3">
    <source>
        <dbReference type="Pfam" id="PF12696"/>
    </source>
</evidence>
<evidence type="ECO:0000313" key="4">
    <source>
        <dbReference type="EMBL" id="KXV19241.1"/>
    </source>
</evidence>
<evidence type="ECO:0000259" key="2">
    <source>
        <dbReference type="Pfam" id="PF10412"/>
    </source>
</evidence>
<comment type="caution">
    <text evidence="4">The sequence shown here is derived from an EMBL/GenBank/DDBJ whole genome shotgun (WGS) entry which is preliminary data.</text>
</comment>
<dbReference type="AlphaFoldDB" id="A0A149RXQ8"/>
<dbReference type="InterPro" id="IPR027417">
    <property type="entry name" value="P-loop_NTPase"/>
</dbReference>
<dbReference type="Proteomes" id="UP000075655">
    <property type="component" value="Unassembled WGS sequence"/>
</dbReference>
<dbReference type="CDD" id="cd01127">
    <property type="entry name" value="TrwB_TraG_TraD_VirD4"/>
    <property type="match status" value="1"/>
</dbReference>
<proteinExistence type="predicted"/>